<protein>
    <submittedName>
        <fullName evidence="1">Uncharacterized protein</fullName>
    </submittedName>
</protein>
<proteinExistence type="predicted"/>
<dbReference type="Proteomes" id="UP000827986">
    <property type="component" value="Unassembled WGS sequence"/>
</dbReference>
<comment type="caution">
    <text evidence="1">The sequence shown here is derived from an EMBL/GenBank/DDBJ whole genome shotgun (WGS) entry which is preliminary data.</text>
</comment>
<organism evidence="1 2">
    <name type="scientific">Mauremys mutica</name>
    <name type="common">yellowpond turtle</name>
    <dbReference type="NCBI Taxonomy" id="74926"/>
    <lineage>
        <taxon>Eukaryota</taxon>
        <taxon>Metazoa</taxon>
        <taxon>Chordata</taxon>
        <taxon>Craniata</taxon>
        <taxon>Vertebrata</taxon>
        <taxon>Euteleostomi</taxon>
        <taxon>Archelosauria</taxon>
        <taxon>Testudinata</taxon>
        <taxon>Testudines</taxon>
        <taxon>Cryptodira</taxon>
        <taxon>Durocryptodira</taxon>
        <taxon>Testudinoidea</taxon>
        <taxon>Geoemydidae</taxon>
        <taxon>Geoemydinae</taxon>
        <taxon>Mauremys</taxon>
    </lineage>
</organism>
<dbReference type="AlphaFoldDB" id="A0A9D4BAQ0"/>
<evidence type="ECO:0000313" key="1">
    <source>
        <dbReference type="EMBL" id="KAH1186149.1"/>
    </source>
</evidence>
<evidence type="ECO:0000313" key="2">
    <source>
        <dbReference type="Proteomes" id="UP000827986"/>
    </source>
</evidence>
<keyword evidence="2" id="KW-1185">Reference proteome</keyword>
<accession>A0A9D4BAQ0</accession>
<sequence length="76" mass="8384">MAILEHQALLTRGAAKLNFEVEELAEESDDLFNIISSSTVAQVMLPVHPGDLKIAKSVWQTASSILPTCKKVEKKY</sequence>
<name>A0A9D4BAQ0_9SAUR</name>
<dbReference type="EMBL" id="JAHDVG010000463">
    <property type="protein sequence ID" value="KAH1186149.1"/>
    <property type="molecule type" value="Genomic_DNA"/>
</dbReference>
<reference evidence="1" key="1">
    <citation type="submission" date="2021-09" db="EMBL/GenBank/DDBJ databases">
        <title>The genome of Mauremys mutica provides insights into the evolution of semi-aquatic lifestyle.</title>
        <authorList>
            <person name="Gong S."/>
            <person name="Gao Y."/>
        </authorList>
    </citation>
    <scope>NUCLEOTIDE SEQUENCE</scope>
    <source>
        <strain evidence="1">MM-2020</strain>
        <tissue evidence="1">Muscle</tissue>
    </source>
</reference>
<gene>
    <name evidence="1" type="ORF">KIL84_018898</name>
</gene>